<name>A0A4R3I7Z2_9GAMM</name>
<evidence type="ECO:0000256" key="6">
    <source>
        <dbReference type="ARBA" id="ARBA00022989"/>
    </source>
</evidence>
<feature type="transmembrane region" description="Helical" evidence="9">
    <location>
        <begin position="12"/>
        <end position="41"/>
    </location>
</feature>
<keyword evidence="4 9" id="KW-0808">Transferase</keyword>
<comment type="pathway">
    <text evidence="9">Protein modification; lipoprotein biosynthesis (N-acyl transfer).</text>
</comment>
<dbReference type="PANTHER" id="PTHR38686">
    <property type="entry name" value="APOLIPOPROTEIN N-ACYLTRANSFERASE"/>
    <property type="match status" value="1"/>
</dbReference>
<evidence type="ECO:0000256" key="8">
    <source>
        <dbReference type="ARBA" id="ARBA00023315"/>
    </source>
</evidence>
<dbReference type="EMBL" id="SLZR01000006">
    <property type="protein sequence ID" value="TCS41405.1"/>
    <property type="molecule type" value="Genomic_DNA"/>
</dbReference>
<dbReference type="UniPathway" id="UPA00666"/>
<dbReference type="NCBIfam" id="TIGR00546">
    <property type="entry name" value="lnt"/>
    <property type="match status" value="1"/>
</dbReference>
<comment type="catalytic activity">
    <reaction evidence="9">
        <text>N-terminal S-1,2-diacyl-sn-glyceryl-L-cysteinyl-[lipoprotein] + a glycerophospholipid = N-acyl-S-1,2-diacyl-sn-glyceryl-L-cysteinyl-[lipoprotein] + a 2-acyl-sn-glycero-3-phospholipid + H(+)</text>
        <dbReference type="Rhea" id="RHEA:48228"/>
        <dbReference type="Rhea" id="RHEA-COMP:14681"/>
        <dbReference type="Rhea" id="RHEA-COMP:14684"/>
        <dbReference type="ChEBI" id="CHEBI:15378"/>
        <dbReference type="ChEBI" id="CHEBI:136912"/>
        <dbReference type="ChEBI" id="CHEBI:140656"/>
        <dbReference type="ChEBI" id="CHEBI:140657"/>
        <dbReference type="ChEBI" id="CHEBI:140660"/>
        <dbReference type="EC" id="2.3.1.269"/>
    </reaction>
</comment>
<dbReference type="GO" id="GO:0005886">
    <property type="term" value="C:plasma membrane"/>
    <property type="evidence" value="ECO:0007669"/>
    <property type="project" value="UniProtKB-SubCell"/>
</dbReference>
<dbReference type="GO" id="GO:0016410">
    <property type="term" value="F:N-acyltransferase activity"/>
    <property type="evidence" value="ECO:0007669"/>
    <property type="project" value="UniProtKB-UniRule"/>
</dbReference>
<comment type="caution">
    <text evidence="11">The sequence shown here is derived from an EMBL/GenBank/DDBJ whole genome shotgun (WGS) entry which is preliminary data.</text>
</comment>
<dbReference type="HAMAP" id="MF_01148">
    <property type="entry name" value="Lnt"/>
    <property type="match status" value="1"/>
</dbReference>
<dbReference type="Proteomes" id="UP000295793">
    <property type="component" value="Unassembled WGS sequence"/>
</dbReference>
<organism evidence="11 12">
    <name type="scientific">Reinekea marinisedimentorum</name>
    <dbReference type="NCBI Taxonomy" id="230495"/>
    <lineage>
        <taxon>Bacteria</taxon>
        <taxon>Pseudomonadati</taxon>
        <taxon>Pseudomonadota</taxon>
        <taxon>Gammaproteobacteria</taxon>
        <taxon>Oceanospirillales</taxon>
        <taxon>Saccharospirillaceae</taxon>
        <taxon>Reinekea</taxon>
    </lineage>
</organism>
<dbReference type="GO" id="GO:0042158">
    <property type="term" value="P:lipoprotein biosynthetic process"/>
    <property type="evidence" value="ECO:0007669"/>
    <property type="project" value="UniProtKB-UniRule"/>
</dbReference>
<evidence type="ECO:0000256" key="9">
    <source>
        <dbReference type="HAMAP-Rule" id="MF_01148"/>
    </source>
</evidence>
<dbReference type="PROSITE" id="PS50263">
    <property type="entry name" value="CN_HYDROLASE"/>
    <property type="match status" value="1"/>
</dbReference>
<feature type="transmembrane region" description="Helical" evidence="9">
    <location>
        <begin position="134"/>
        <end position="154"/>
    </location>
</feature>
<evidence type="ECO:0000256" key="4">
    <source>
        <dbReference type="ARBA" id="ARBA00022679"/>
    </source>
</evidence>
<dbReference type="SUPFAM" id="SSF56317">
    <property type="entry name" value="Carbon-nitrogen hydrolase"/>
    <property type="match status" value="1"/>
</dbReference>
<evidence type="ECO:0000256" key="3">
    <source>
        <dbReference type="ARBA" id="ARBA00022475"/>
    </source>
</evidence>
<dbReference type="Pfam" id="PF20154">
    <property type="entry name" value="LNT_N"/>
    <property type="match status" value="1"/>
</dbReference>
<comment type="function">
    <text evidence="9">Catalyzes the phospholipid dependent N-acylation of the N-terminal cysteine of apolipoprotein, the last step in lipoprotein maturation.</text>
</comment>
<evidence type="ECO:0000313" key="12">
    <source>
        <dbReference type="Proteomes" id="UP000295793"/>
    </source>
</evidence>
<keyword evidence="7 9" id="KW-0472">Membrane</keyword>
<keyword evidence="5 9" id="KW-0812">Transmembrane</keyword>
<keyword evidence="11" id="KW-0449">Lipoprotein</keyword>
<proteinExistence type="inferred from homology"/>
<dbReference type="EC" id="2.3.1.269" evidence="9"/>
<evidence type="ECO:0000256" key="1">
    <source>
        <dbReference type="ARBA" id="ARBA00004651"/>
    </source>
</evidence>
<feature type="domain" description="CN hydrolase" evidence="10">
    <location>
        <begin position="228"/>
        <end position="468"/>
    </location>
</feature>
<evidence type="ECO:0000259" key="10">
    <source>
        <dbReference type="PROSITE" id="PS50263"/>
    </source>
</evidence>
<feature type="transmembrane region" description="Helical" evidence="9">
    <location>
        <begin position="81"/>
        <end position="103"/>
    </location>
</feature>
<feature type="transmembrane region" description="Helical" evidence="9">
    <location>
        <begin position="109"/>
        <end position="127"/>
    </location>
</feature>
<comment type="similarity">
    <text evidence="2 9">Belongs to the CN hydrolase family. Apolipoprotein N-acyltransferase subfamily.</text>
</comment>
<accession>A0A4R3I7Z2</accession>
<keyword evidence="6 9" id="KW-1133">Transmembrane helix</keyword>
<evidence type="ECO:0000313" key="11">
    <source>
        <dbReference type="EMBL" id="TCS41405.1"/>
    </source>
</evidence>
<dbReference type="InterPro" id="IPR045378">
    <property type="entry name" value="LNT_N"/>
</dbReference>
<keyword evidence="8 9" id="KW-0012">Acyltransferase</keyword>
<dbReference type="Gene3D" id="3.60.110.10">
    <property type="entry name" value="Carbon-nitrogen hydrolase"/>
    <property type="match status" value="1"/>
</dbReference>
<evidence type="ECO:0000256" key="2">
    <source>
        <dbReference type="ARBA" id="ARBA00010065"/>
    </source>
</evidence>
<keyword evidence="12" id="KW-1185">Reference proteome</keyword>
<dbReference type="OrthoDB" id="9804277at2"/>
<dbReference type="InterPro" id="IPR003010">
    <property type="entry name" value="C-N_Hydrolase"/>
</dbReference>
<dbReference type="CDD" id="cd07571">
    <property type="entry name" value="ALP_N-acyl_transferase"/>
    <property type="match status" value="1"/>
</dbReference>
<feature type="transmembrane region" description="Helical" evidence="9">
    <location>
        <begin position="478"/>
        <end position="498"/>
    </location>
</feature>
<dbReference type="InterPro" id="IPR004563">
    <property type="entry name" value="Apolipo_AcylTrfase"/>
</dbReference>
<feature type="transmembrane region" description="Helical" evidence="9">
    <location>
        <begin position="193"/>
        <end position="214"/>
    </location>
</feature>
<sequence>MFNRPLRLLAALISGLCMPLALAPFNIWPLALIGIATAIWLNHTAENSKEASLLGWLYGVSFFGLGVSWIYGSMQTVETPVWLSVFLTAGFCLALALFFLFQFWFYHKFLKSLPGALMLLAPCWWVVNEWLREWVFTGIPWLFAGYATINLPIAQLAAVVGVYGLSLIMALIAAWLLIAALHWKAEKKAAMTAAFGSVVLFIIALAAGLTFPAAHWTSSQQSIRVAAVQSNINQKTKWIEAQQTPTLRFFGKALTVHGEADLMLWPEAAMTRLEDEIPTYLSDINAFAAKHDMALLTGIITHENFTTYYNAIKGYGTASGEYRKQHLVPFGEYVPLEGVLRGLIAFFDLPMSTMRPAGERQSPIQATVNDQPYFVAPVICYEAAYPNLVRRLAKEANLIAVVSNDAWFGDSIGPHQHLQITRMRAIENGRPMVRATQNGISALVDGNGEIVVRSEQFVEAILEGELTLRSGLTPFQTYNSALLPAGLILIILAMMALGNRVSSRAVQKAE</sequence>
<reference evidence="11 12" key="1">
    <citation type="submission" date="2019-03" db="EMBL/GenBank/DDBJ databases">
        <title>Genomic Encyclopedia of Archaeal and Bacterial Type Strains, Phase II (KMG-II): from individual species to whole genera.</title>
        <authorList>
            <person name="Goeker M."/>
        </authorList>
    </citation>
    <scope>NUCLEOTIDE SEQUENCE [LARGE SCALE GENOMIC DNA]</scope>
    <source>
        <strain evidence="11 12">DSM 15388</strain>
    </source>
</reference>
<dbReference type="InterPro" id="IPR036526">
    <property type="entry name" value="C-N_Hydrolase_sf"/>
</dbReference>
<dbReference type="PANTHER" id="PTHR38686:SF1">
    <property type="entry name" value="APOLIPOPROTEIN N-ACYLTRANSFERASE"/>
    <property type="match status" value="1"/>
</dbReference>
<feature type="transmembrane region" description="Helical" evidence="9">
    <location>
        <begin position="53"/>
        <end position="72"/>
    </location>
</feature>
<gene>
    <name evidence="9" type="primary">lnt</name>
    <name evidence="11" type="ORF">BCF53_106136</name>
</gene>
<evidence type="ECO:0000256" key="5">
    <source>
        <dbReference type="ARBA" id="ARBA00022692"/>
    </source>
</evidence>
<dbReference type="AlphaFoldDB" id="A0A4R3I7Z2"/>
<comment type="subcellular location">
    <subcellularLocation>
        <location evidence="1 9">Cell membrane</location>
        <topology evidence="1 9">Multi-pass membrane protein</topology>
    </subcellularLocation>
</comment>
<protein>
    <recommendedName>
        <fullName evidence="9">Apolipoprotein N-acyltransferase</fullName>
        <shortName evidence="9">ALP N-acyltransferase</shortName>
        <ecNumber evidence="9">2.3.1.269</ecNumber>
    </recommendedName>
</protein>
<dbReference type="Pfam" id="PF00795">
    <property type="entry name" value="CN_hydrolase"/>
    <property type="match status" value="1"/>
</dbReference>
<feature type="transmembrane region" description="Helical" evidence="9">
    <location>
        <begin position="160"/>
        <end position="181"/>
    </location>
</feature>
<evidence type="ECO:0000256" key="7">
    <source>
        <dbReference type="ARBA" id="ARBA00023136"/>
    </source>
</evidence>
<keyword evidence="3 9" id="KW-1003">Cell membrane</keyword>